<evidence type="ECO:0000256" key="4">
    <source>
        <dbReference type="SAM" id="MobiDB-lite"/>
    </source>
</evidence>
<evidence type="ECO:0000256" key="3">
    <source>
        <dbReference type="ARBA" id="ARBA00023163"/>
    </source>
</evidence>
<dbReference type="Proteomes" id="UP000588098">
    <property type="component" value="Unassembled WGS sequence"/>
</dbReference>
<protein>
    <submittedName>
        <fullName evidence="6">Transcriptional regulator GlxA family with amidase domain</fullName>
    </submittedName>
</protein>
<dbReference type="InterPro" id="IPR018060">
    <property type="entry name" value="HTH_AraC"/>
</dbReference>
<organism evidence="6 7">
    <name type="scientific">Streptomyces zagrosensis</name>
    <dbReference type="NCBI Taxonomy" id="1042984"/>
    <lineage>
        <taxon>Bacteria</taxon>
        <taxon>Bacillati</taxon>
        <taxon>Actinomycetota</taxon>
        <taxon>Actinomycetes</taxon>
        <taxon>Kitasatosporales</taxon>
        <taxon>Streptomycetaceae</taxon>
        <taxon>Streptomyces</taxon>
    </lineage>
</organism>
<feature type="compositionally biased region" description="Basic residues" evidence="4">
    <location>
        <begin position="143"/>
        <end position="152"/>
    </location>
</feature>
<feature type="domain" description="HTH araC/xylS-type" evidence="5">
    <location>
        <begin position="76"/>
        <end position="141"/>
    </location>
</feature>
<keyword evidence="7" id="KW-1185">Reference proteome</keyword>
<keyword evidence="1" id="KW-0805">Transcription regulation</keyword>
<evidence type="ECO:0000259" key="5">
    <source>
        <dbReference type="PROSITE" id="PS01124"/>
    </source>
</evidence>
<dbReference type="Pfam" id="PF12833">
    <property type="entry name" value="HTH_18"/>
    <property type="match status" value="1"/>
</dbReference>
<keyword evidence="2" id="KW-0238">DNA-binding</keyword>
<evidence type="ECO:0000313" key="7">
    <source>
        <dbReference type="Proteomes" id="UP000588098"/>
    </source>
</evidence>
<evidence type="ECO:0000313" key="6">
    <source>
        <dbReference type="EMBL" id="MBB5939937.1"/>
    </source>
</evidence>
<keyword evidence="3" id="KW-0804">Transcription</keyword>
<dbReference type="EMBL" id="JACHJL010000030">
    <property type="protein sequence ID" value="MBB5939937.1"/>
    <property type="molecule type" value="Genomic_DNA"/>
</dbReference>
<dbReference type="AlphaFoldDB" id="A0A7W9QJ44"/>
<gene>
    <name evidence="6" type="ORF">FHS42_007035</name>
</gene>
<dbReference type="PROSITE" id="PS01124">
    <property type="entry name" value="HTH_ARAC_FAMILY_2"/>
    <property type="match status" value="1"/>
</dbReference>
<evidence type="ECO:0000256" key="1">
    <source>
        <dbReference type="ARBA" id="ARBA00023015"/>
    </source>
</evidence>
<reference evidence="6 7" key="1">
    <citation type="submission" date="2020-08" db="EMBL/GenBank/DDBJ databases">
        <title>Genomic Encyclopedia of Type Strains, Phase III (KMG-III): the genomes of soil and plant-associated and newly described type strains.</title>
        <authorList>
            <person name="Whitman W."/>
        </authorList>
    </citation>
    <scope>NUCLEOTIDE SEQUENCE [LARGE SCALE GENOMIC DNA]</scope>
    <source>
        <strain evidence="6 7">CECT 8305</strain>
    </source>
</reference>
<name>A0A7W9QJ44_9ACTN</name>
<dbReference type="InterPro" id="IPR050204">
    <property type="entry name" value="AraC_XylS_family_regulators"/>
</dbReference>
<dbReference type="GO" id="GO:0003700">
    <property type="term" value="F:DNA-binding transcription factor activity"/>
    <property type="evidence" value="ECO:0007669"/>
    <property type="project" value="InterPro"/>
</dbReference>
<dbReference type="GO" id="GO:0043565">
    <property type="term" value="F:sequence-specific DNA binding"/>
    <property type="evidence" value="ECO:0007669"/>
    <property type="project" value="InterPro"/>
</dbReference>
<accession>A0A7W9QJ44</accession>
<feature type="region of interest" description="Disordered" evidence="4">
    <location>
        <begin position="140"/>
        <end position="186"/>
    </location>
</feature>
<dbReference type="SMART" id="SM00342">
    <property type="entry name" value="HTH_ARAC"/>
    <property type="match status" value="1"/>
</dbReference>
<comment type="caution">
    <text evidence="6">The sequence shown here is derived from an EMBL/GenBank/DDBJ whole genome shotgun (WGS) entry which is preliminary data.</text>
</comment>
<feature type="region of interest" description="Disordered" evidence="4">
    <location>
        <begin position="44"/>
        <end position="75"/>
    </location>
</feature>
<evidence type="ECO:0000256" key="2">
    <source>
        <dbReference type="ARBA" id="ARBA00023125"/>
    </source>
</evidence>
<dbReference type="SUPFAM" id="SSF46689">
    <property type="entry name" value="Homeodomain-like"/>
    <property type="match status" value="1"/>
</dbReference>
<dbReference type="InterPro" id="IPR009057">
    <property type="entry name" value="Homeodomain-like_sf"/>
</dbReference>
<proteinExistence type="predicted"/>
<sequence length="186" mass="20014">MSVDNGSIRTSAGTAAAIALWLHIVRGDYGTAVAARRPAAGWPWPRTGRATKPSTYRSRPPTLDPRPRPRRAEGLGSVPGWALARLHRPLTIAELASRAGMSTQAFGRHFTAEVGVTPLKWLNQQRLARARELLETTDWGVGHGHRAKRTGKRGQPAPTLPPSAGNDPGRLPAHLRGAAPQRLTSS</sequence>
<dbReference type="Gene3D" id="1.10.10.60">
    <property type="entry name" value="Homeodomain-like"/>
    <property type="match status" value="1"/>
</dbReference>
<dbReference type="PANTHER" id="PTHR46796">
    <property type="entry name" value="HTH-TYPE TRANSCRIPTIONAL ACTIVATOR RHAS-RELATED"/>
    <property type="match status" value="1"/>
</dbReference>